<dbReference type="EMBL" id="JBELOE010000265">
    <property type="protein sequence ID" value="MER2493713.1"/>
    <property type="molecule type" value="Genomic_DNA"/>
</dbReference>
<name>A0ABV1RL91_9ALTE</name>
<keyword evidence="1" id="KW-0678">Repressor</keyword>
<evidence type="ECO:0000259" key="2">
    <source>
        <dbReference type="PROSITE" id="PS51671"/>
    </source>
</evidence>
<feature type="domain" description="ACT" evidence="2">
    <location>
        <begin position="91"/>
        <end position="170"/>
    </location>
</feature>
<keyword evidence="4" id="KW-1185">Reference proteome</keyword>
<dbReference type="InterPro" id="IPR002912">
    <property type="entry name" value="ACT_dom"/>
</dbReference>
<reference evidence="3 4" key="1">
    <citation type="submission" date="2024-06" db="EMBL/GenBank/DDBJ databases">
        <authorList>
            <person name="Chen R.Y."/>
        </authorList>
    </citation>
    <scope>NUCLEOTIDE SEQUENCE [LARGE SCALE GENOMIC DNA]</scope>
    <source>
        <strain evidence="3 4">D2</strain>
    </source>
</reference>
<dbReference type="PIRSF" id="PIRSF028103">
    <property type="entry name" value="GcvR"/>
    <property type="match status" value="1"/>
</dbReference>
<comment type="subcellular location">
    <subcellularLocation>
        <location evidence="1">Cytoplasm</location>
    </subcellularLocation>
</comment>
<dbReference type="Pfam" id="PF13740">
    <property type="entry name" value="ACT_6"/>
    <property type="match status" value="1"/>
</dbReference>
<comment type="caution">
    <text evidence="3">The sequence shown here is derived from an EMBL/GenBank/DDBJ whole genome shotgun (WGS) entry which is preliminary data.</text>
</comment>
<gene>
    <name evidence="3" type="ORF">ABS311_17675</name>
</gene>
<dbReference type="InterPro" id="IPR050990">
    <property type="entry name" value="UPF0237/GcvR_regulator"/>
</dbReference>
<dbReference type="Proteomes" id="UP001467690">
    <property type="component" value="Unassembled WGS sequence"/>
</dbReference>
<keyword evidence="1" id="KW-0963">Cytoplasm</keyword>
<sequence length="173" mass="18899">MQINLVISLITRDKPGVIEKLSAVVKKHQGNWLASNFCRLSGQFAGIVEISCPTDAKTQLSDEIAARLNHEAQIHIAEGQDEQNLQSRRAQLSVMGNDKSGIVNQISATLAEHNVNLVRLNSTCESAPNWGSLLFKADATLEIPETVDIDDIQEALEEIANDLIVEISLKSAE</sequence>
<dbReference type="PANTHER" id="PTHR34875">
    <property type="entry name" value="UPF0237 PROTEIN MJ1558"/>
    <property type="match status" value="1"/>
</dbReference>
<dbReference type="PANTHER" id="PTHR34875:SF6">
    <property type="entry name" value="UPF0237 PROTEIN MJ1558"/>
    <property type="match status" value="1"/>
</dbReference>
<dbReference type="RefSeq" id="WP_143869647.1">
    <property type="nucleotide sequence ID" value="NZ_CP041660.1"/>
</dbReference>
<evidence type="ECO:0000256" key="1">
    <source>
        <dbReference type="PIRNR" id="PIRNR028103"/>
    </source>
</evidence>
<evidence type="ECO:0000313" key="3">
    <source>
        <dbReference type="EMBL" id="MER2493713.1"/>
    </source>
</evidence>
<accession>A0ABV1RL91</accession>
<protein>
    <recommendedName>
        <fullName evidence="1">Glycine cleavage system transcriptional repressor</fullName>
    </recommendedName>
</protein>
<dbReference type="PROSITE" id="PS51671">
    <property type="entry name" value="ACT"/>
    <property type="match status" value="1"/>
</dbReference>
<evidence type="ECO:0000313" key="4">
    <source>
        <dbReference type="Proteomes" id="UP001467690"/>
    </source>
</evidence>
<dbReference type="Gene3D" id="3.30.70.260">
    <property type="match status" value="2"/>
</dbReference>
<keyword evidence="1" id="KW-0804">Transcription</keyword>
<dbReference type="InterPro" id="IPR016867">
    <property type="entry name" value="GcvR"/>
</dbReference>
<dbReference type="SUPFAM" id="SSF55021">
    <property type="entry name" value="ACT-like"/>
    <property type="match status" value="2"/>
</dbReference>
<organism evidence="3 4">
    <name type="scientific">Catenovulum sediminis</name>
    <dbReference type="NCBI Taxonomy" id="1740262"/>
    <lineage>
        <taxon>Bacteria</taxon>
        <taxon>Pseudomonadati</taxon>
        <taxon>Pseudomonadota</taxon>
        <taxon>Gammaproteobacteria</taxon>
        <taxon>Alteromonadales</taxon>
        <taxon>Alteromonadaceae</taxon>
        <taxon>Catenovulum</taxon>
    </lineage>
</organism>
<proteinExistence type="predicted"/>
<dbReference type="CDD" id="cd04869">
    <property type="entry name" value="ACT_GcvR_2"/>
    <property type="match status" value="1"/>
</dbReference>
<dbReference type="InterPro" id="IPR045865">
    <property type="entry name" value="ACT-like_dom_sf"/>
</dbReference>
<dbReference type="Pfam" id="PF13291">
    <property type="entry name" value="ACT_4"/>
    <property type="match status" value="1"/>
</dbReference>